<dbReference type="EMBL" id="CP109106">
    <property type="protein sequence ID" value="WSB72439.1"/>
    <property type="molecule type" value="Genomic_DNA"/>
</dbReference>
<organism evidence="1 2">
    <name type="scientific">Streptomyces decoyicus</name>
    <dbReference type="NCBI Taxonomy" id="249567"/>
    <lineage>
        <taxon>Bacteria</taxon>
        <taxon>Bacillati</taxon>
        <taxon>Actinomycetota</taxon>
        <taxon>Actinomycetes</taxon>
        <taxon>Kitasatosporales</taxon>
        <taxon>Streptomycetaceae</taxon>
        <taxon>Streptomyces</taxon>
    </lineage>
</organism>
<evidence type="ECO:0000313" key="2">
    <source>
        <dbReference type="Proteomes" id="UP001344251"/>
    </source>
</evidence>
<keyword evidence="2" id="KW-1185">Reference proteome</keyword>
<dbReference type="Proteomes" id="UP001344251">
    <property type="component" value="Chromosome"/>
</dbReference>
<evidence type="ECO:0008006" key="3">
    <source>
        <dbReference type="Google" id="ProtNLM"/>
    </source>
</evidence>
<name>A0ABZ1FR71_9ACTN</name>
<evidence type="ECO:0000313" key="1">
    <source>
        <dbReference type="EMBL" id="WSB72439.1"/>
    </source>
</evidence>
<reference evidence="1 2" key="1">
    <citation type="submission" date="2022-10" db="EMBL/GenBank/DDBJ databases">
        <title>The complete genomes of actinobacterial strains from the NBC collection.</title>
        <authorList>
            <person name="Joergensen T.S."/>
            <person name="Alvarez Arevalo M."/>
            <person name="Sterndorff E.B."/>
            <person name="Faurdal D."/>
            <person name="Vuksanovic O."/>
            <person name="Mourched A.-S."/>
            <person name="Charusanti P."/>
            <person name="Shaw S."/>
            <person name="Blin K."/>
            <person name="Weber T."/>
        </authorList>
    </citation>
    <scope>NUCLEOTIDE SEQUENCE [LARGE SCALE GENOMIC DNA]</scope>
    <source>
        <strain evidence="1 2">NBC 01774</strain>
    </source>
</reference>
<proteinExistence type="predicted"/>
<gene>
    <name evidence="1" type="ORF">OG863_33290</name>
</gene>
<protein>
    <recommendedName>
        <fullName evidence="3">DUF4240 domain-containing protein</fullName>
    </recommendedName>
</protein>
<dbReference type="RefSeq" id="WP_326622099.1">
    <property type="nucleotide sequence ID" value="NZ_CP109106.1"/>
</dbReference>
<sequence>MSNGRANALVERIIAINWHAAEDSFEHGTSRAWLMREYLRRAALWVQELQKEEHRPFFDVAQSDRWPFFDIAQRVDPLVRADEEAASRLDEFLSEHASSLLVGRVCRAALNWQSLSEESLAKFPDLPDPFEPLILLFERGGGFWIENGFIDFVASRVRLATWDEHVAAEPLTLLDVGTLDALDEE</sequence>
<accession>A0ABZ1FR71</accession>